<keyword evidence="8" id="KW-1185">Reference proteome</keyword>
<evidence type="ECO:0000313" key="8">
    <source>
        <dbReference type="Proteomes" id="UP000198755"/>
    </source>
</evidence>
<comment type="subcellular location">
    <subcellularLocation>
        <location evidence="1">Membrane</location>
        <topology evidence="1">Multi-pass membrane protein</topology>
    </subcellularLocation>
</comment>
<dbReference type="InterPro" id="IPR038330">
    <property type="entry name" value="TspO/MBR-related_sf"/>
</dbReference>
<evidence type="ECO:0000256" key="6">
    <source>
        <dbReference type="SAM" id="Phobius"/>
    </source>
</evidence>
<keyword evidence="5 6" id="KW-0472">Membrane</keyword>
<evidence type="ECO:0000256" key="2">
    <source>
        <dbReference type="ARBA" id="ARBA00007524"/>
    </source>
</evidence>
<name>A0A1I3VUQ0_9HYPH</name>
<dbReference type="Proteomes" id="UP000198755">
    <property type="component" value="Unassembled WGS sequence"/>
</dbReference>
<gene>
    <name evidence="7" type="ORF">SAMN05444581_10160</name>
</gene>
<dbReference type="PANTHER" id="PTHR10057:SF0">
    <property type="entry name" value="TRANSLOCATOR PROTEIN"/>
    <property type="match status" value="1"/>
</dbReference>
<feature type="transmembrane region" description="Helical" evidence="6">
    <location>
        <begin position="78"/>
        <end position="98"/>
    </location>
</feature>
<accession>A0A1I3VUQ0</accession>
<sequence length="163" mass="17805">METSDAAGLFVFAAACFGAASSGALFRPGKWYANIRKPWWTPPDWLFGPVWSILYVMIAISGWLVWRRAGLAGAAAPLAIYGAQLLLNAGWSGLFFGLRRLDLAFAEIVVLWLSIAATIVAFDGVDHRAALLLAPYFVWVSFASALNFALWRLNPSPVSRELA</sequence>
<dbReference type="CDD" id="cd15904">
    <property type="entry name" value="TSPO_MBR"/>
    <property type="match status" value="1"/>
</dbReference>
<evidence type="ECO:0000256" key="5">
    <source>
        <dbReference type="ARBA" id="ARBA00023136"/>
    </source>
</evidence>
<dbReference type="GO" id="GO:0016020">
    <property type="term" value="C:membrane"/>
    <property type="evidence" value="ECO:0007669"/>
    <property type="project" value="UniProtKB-SubCell"/>
</dbReference>
<feature type="transmembrane region" description="Helical" evidence="6">
    <location>
        <begin position="46"/>
        <end position="66"/>
    </location>
</feature>
<proteinExistence type="inferred from homology"/>
<dbReference type="STRING" id="1612308.SAMN05444581_10160"/>
<keyword evidence="3 6" id="KW-0812">Transmembrane</keyword>
<dbReference type="RefSeq" id="WP_091675714.1">
    <property type="nucleotide sequence ID" value="NZ_FOSN01000001.1"/>
</dbReference>
<keyword evidence="4 6" id="KW-1133">Transmembrane helix</keyword>
<dbReference type="InterPro" id="IPR004307">
    <property type="entry name" value="TspO_MBR"/>
</dbReference>
<comment type="similarity">
    <text evidence="2">Belongs to the TspO/BZRP family.</text>
</comment>
<evidence type="ECO:0000256" key="1">
    <source>
        <dbReference type="ARBA" id="ARBA00004141"/>
    </source>
</evidence>
<dbReference type="FunFam" id="1.20.1260.100:FF:000001">
    <property type="entry name" value="translocator protein 2"/>
    <property type="match status" value="1"/>
</dbReference>
<dbReference type="OrthoDB" id="9795496at2"/>
<evidence type="ECO:0000256" key="4">
    <source>
        <dbReference type="ARBA" id="ARBA00022989"/>
    </source>
</evidence>
<dbReference type="PANTHER" id="PTHR10057">
    <property type="entry name" value="PERIPHERAL-TYPE BENZODIAZEPINE RECEPTOR"/>
    <property type="match status" value="1"/>
</dbReference>
<dbReference type="AlphaFoldDB" id="A0A1I3VUQ0"/>
<reference evidence="7 8" key="1">
    <citation type="submission" date="2016-10" db="EMBL/GenBank/DDBJ databases">
        <authorList>
            <person name="de Groot N.N."/>
        </authorList>
    </citation>
    <scope>NUCLEOTIDE SEQUENCE [LARGE SCALE GENOMIC DNA]</scope>
    <source>
        <strain evidence="7 8">NE2</strain>
    </source>
</reference>
<evidence type="ECO:0000313" key="7">
    <source>
        <dbReference type="EMBL" id="SFJ98037.1"/>
    </source>
</evidence>
<dbReference type="Pfam" id="PF03073">
    <property type="entry name" value="TspO_MBR"/>
    <property type="match status" value="1"/>
</dbReference>
<feature type="transmembrane region" description="Helical" evidence="6">
    <location>
        <begin position="129"/>
        <end position="151"/>
    </location>
</feature>
<dbReference type="PIRSF" id="PIRSF005859">
    <property type="entry name" value="PBR"/>
    <property type="match status" value="1"/>
</dbReference>
<dbReference type="Gene3D" id="1.20.1260.100">
    <property type="entry name" value="TspO/MBR protein"/>
    <property type="match status" value="1"/>
</dbReference>
<protein>
    <submittedName>
        <fullName evidence="7">Tryptophan-rich sensory protein</fullName>
    </submittedName>
</protein>
<feature type="transmembrane region" description="Helical" evidence="6">
    <location>
        <begin position="104"/>
        <end position="122"/>
    </location>
</feature>
<dbReference type="EMBL" id="FOSN01000001">
    <property type="protein sequence ID" value="SFJ98037.1"/>
    <property type="molecule type" value="Genomic_DNA"/>
</dbReference>
<organism evidence="7 8">
    <name type="scientific">Methylocapsa palsarum</name>
    <dbReference type="NCBI Taxonomy" id="1612308"/>
    <lineage>
        <taxon>Bacteria</taxon>
        <taxon>Pseudomonadati</taxon>
        <taxon>Pseudomonadota</taxon>
        <taxon>Alphaproteobacteria</taxon>
        <taxon>Hyphomicrobiales</taxon>
        <taxon>Beijerinckiaceae</taxon>
        <taxon>Methylocapsa</taxon>
    </lineage>
</organism>
<dbReference type="GO" id="GO:0033013">
    <property type="term" value="P:tetrapyrrole metabolic process"/>
    <property type="evidence" value="ECO:0007669"/>
    <property type="project" value="UniProtKB-ARBA"/>
</dbReference>
<evidence type="ECO:0000256" key="3">
    <source>
        <dbReference type="ARBA" id="ARBA00022692"/>
    </source>
</evidence>